<proteinExistence type="predicted"/>
<feature type="non-terminal residue" evidence="1">
    <location>
        <position position="1"/>
    </location>
</feature>
<dbReference type="EMBL" id="VXBS01001291">
    <property type="protein sequence ID" value="NXO76265.1"/>
    <property type="molecule type" value="Genomic_DNA"/>
</dbReference>
<evidence type="ECO:0000313" key="2">
    <source>
        <dbReference type="Proteomes" id="UP000583915"/>
    </source>
</evidence>
<name>A0A7L1UTF5_SITEU</name>
<dbReference type="Proteomes" id="UP000583915">
    <property type="component" value="Unassembled WGS sequence"/>
</dbReference>
<gene>
    <name evidence="1" type="primary">Bbs12</name>
    <name evidence="1" type="ORF">SITEUR_R14665</name>
</gene>
<keyword evidence="2" id="KW-1185">Reference proteome</keyword>
<accession>A0A7L1UTF5</accession>
<dbReference type="PANTHER" id="PTHR46883">
    <property type="entry name" value="BARDET-BIEDL SYNDROME 12 PROTEIN"/>
    <property type="match status" value="1"/>
</dbReference>
<dbReference type="SUPFAM" id="SSF52029">
    <property type="entry name" value="GroEL apical domain-like"/>
    <property type="match status" value="1"/>
</dbReference>
<protein>
    <submittedName>
        <fullName evidence="1">BBS12 protein</fullName>
    </submittedName>
</protein>
<dbReference type="SUPFAM" id="SSF48592">
    <property type="entry name" value="GroEL equatorial domain-like"/>
    <property type="match status" value="1"/>
</dbReference>
<dbReference type="PANTHER" id="PTHR46883:SF1">
    <property type="entry name" value="BARDET-BIEDL SYNDROME 12 PROTEIN"/>
    <property type="match status" value="1"/>
</dbReference>
<comment type="caution">
    <text evidence="1">The sequence shown here is derived from an EMBL/GenBank/DDBJ whole genome shotgun (WGS) entry which is preliminary data.</text>
</comment>
<dbReference type="GO" id="GO:0051131">
    <property type="term" value="P:chaperone-mediated protein complex assembly"/>
    <property type="evidence" value="ECO:0007669"/>
    <property type="project" value="InterPro"/>
</dbReference>
<evidence type="ECO:0000313" key="1">
    <source>
        <dbReference type="EMBL" id="NXO76265.1"/>
    </source>
</evidence>
<organism evidence="1 2">
    <name type="scientific">Sitta europaea</name>
    <name type="common">Eurasian nuthatch</name>
    <dbReference type="NCBI Taxonomy" id="50251"/>
    <lineage>
        <taxon>Eukaryota</taxon>
        <taxon>Metazoa</taxon>
        <taxon>Chordata</taxon>
        <taxon>Craniata</taxon>
        <taxon>Vertebrata</taxon>
        <taxon>Euteleostomi</taxon>
        <taxon>Archelosauria</taxon>
        <taxon>Archosauria</taxon>
        <taxon>Dinosauria</taxon>
        <taxon>Saurischia</taxon>
        <taxon>Theropoda</taxon>
        <taxon>Coelurosauria</taxon>
        <taxon>Aves</taxon>
        <taxon>Neognathae</taxon>
        <taxon>Neoaves</taxon>
        <taxon>Telluraves</taxon>
        <taxon>Australaves</taxon>
        <taxon>Passeriformes</taxon>
        <taxon>Sittidae</taxon>
        <taxon>Sitta</taxon>
    </lineage>
</organism>
<dbReference type="InterPro" id="IPR027409">
    <property type="entry name" value="GroEL-like_apical_dom_sf"/>
</dbReference>
<dbReference type="Gene3D" id="1.10.560.10">
    <property type="entry name" value="GroEL-like equatorial domain"/>
    <property type="match status" value="2"/>
</dbReference>
<dbReference type="GO" id="GO:0045494">
    <property type="term" value="P:photoreceptor cell maintenance"/>
    <property type="evidence" value="ECO:0007669"/>
    <property type="project" value="TreeGrafter"/>
</dbReference>
<dbReference type="InterPro" id="IPR042984">
    <property type="entry name" value="BBS12"/>
</dbReference>
<feature type="non-terminal residue" evidence="1">
    <location>
        <position position="711"/>
    </location>
</feature>
<dbReference type="InterPro" id="IPR027413">
    <property type="entry name" value="GROEL-like_equatorial_sf"/>
</dbReference>
<reference evidence="1 2" key="1">
    <citation type="submission" date="2019-09" db="EMBL/GenBank/DDBJ databases">
        <title>Bird 10,000 Genomes (B10K) Project - Family phase.</title>
        <authorList>
            <person name="Zhang G."/>
        </authorList>
    </citation>
    <scope>NUCLEOTIDE SEQUENCE [LARGE SCALE GENOMIC DNA]</scope>
    <source>
        <strain evidence="1">B10K-DU-002-25</strain>
        <tissue evidence="1">Muscle</tissue>
    </source>
</reference>
<dbReference type="Gene3D" id="3.50.7.10">
    <property type="entry name" value="GroEL"/>
    <property type="match status" value="1"/>
</dbReference>
<sequence>LPMAFRDVNARRHIGLQQLSCLASTGRTFLGPMKSHKFIVDESTNQSTLICSAVRLMESLDLTSAAGQLLNETIQAQNKEFKTGMSTLLFLVGAWSNAVVECLQQNVPIPAIVSVMSEGLNSCCERVQCLQIPIHDVKKELCSSRVTPKAFESRTGQAGRDGLTNPWNLQCFQRDIAATEEVIPINSFCYQGDDCNFNKCLVSPLAGLGSVASLVKAVGDRSSSALPGSGVAASSSITQKLTHSRHFSTLGKSHLSSQQGNFQGSLSGPSAHLCGCCGLGHLAMALSHGNQTSMKLLQSIAAYQQERAECSGSAQINIAEIVTCCVLGLPESYSCVSPGFVTLVSPEQAALIKRFADKPLRILLMDGDLTEQYRHLGFNRPCNVRTVLEHPNPQGGGAADVWLSRMSDILMSFEINLVLVKGNVCKNFMERCLASRVLVIGCVARDVLCAFAAATGAQAVTYLSQLSASCVGSGAWAELWKAADGRAVDLGALVPARISAGGIALLTAVLTTALPSKAQLLEDQFWTLLYRLHHALKDGKVFPGGGAVELLCLSHIQALAEHPGRPGGDRAVRELPSRGLAEYKSIVLQALARGWKQYLSVLLCNTAKASSELEAGASVDHHLQKAAARGSPSAYILEEFRRGGVLRGGSDPFPDQVTGLKVCDNVAAKTEAWRRALDLVLLVLQTDAEIITGSRSNQILNSPVSSEFMFL</sequence>
<dbReference type="AlphaFoldDB" id="A0A7L1UTF5"/>